<dbReference type="PANTHER" id="PTHR14859:SF15">
    <property type="entry name" value="ENDONUCLEASE_EXONUCLEASE_PHOSPHATASE DOMAIN-CONTAINING PROTEIN"/>
    <property type="match status" value="1"/>
</dbReference>
<evidence type="ECO:0000259" key="2">
    <source>
        <dbReference type="Pfam" id="PF03372"/>
    </source>
</evidence>
<dbReference type="EMBL" id="JAPOHD010000069">
    <property type="protein sequence ID" value="MCY1723439.1"/>
    <property type="molecule type" value="Genomic_DNA"/>
</dbReference>
<evidence type="ECO:0000313" key="3">
    <source>
        <dbReference type="EMBL" id="MCY1723439.1"/>
    </source>
</evidence>
<keyword evidence="1" id="KW-0472">Membrane</keyword>
<name>A0A9X3FAA7_9BACT</name>
<dbReference type="SUPFAM" id="SSF56219">
    <property type="entry name" value="DNase I-like"/>
    <property type="match status" value="1"/>
</dbReference>
<feature type="domain" description="Endonuclease/exonuclease/phosphatase" evidence="2">
    <location>
        <begin position="99"/>
        <end position="343"/>
    </location>
</feature>
<protein>
    <submittedName>
        <fullName evidence="3">Endonuclease/exonuclease/phosphatase family protein</fullName>
    </submittedName>
</protein>
<accession>A0A9X3FAA7</accession>
<dbReference type="InterPro" id="IPR051916">
    <property type="entry name" value="GPI-anchor_lipid_remodeler"/>
</dbReference>
<feature type="transmembrane region" description="Helical" evidence="1">
    <location>
        <begin position="35"/>
        <end position="59"/>
    </location>
</feature>
<dbReference type="Gene3D" id="3.60.10.10">
    <property type="entry name" value="Endonuclease/exonuclease/phosphatase"/>
    <property type="match status" value="1"/>
</dbReference>
<dbReference type="GO" id="GO:0006506">
    <property type="term" value="P:GPI anchor biosynthetic process"/>
    <property type="evidence" value="ECO:0007669"/>
    <property type="project" value="TreeGrafter"/>
</dbReference>
<dbReference type="GO" id="GO:0004519">
    <property type="term" value="F:endonuclease activity"/>
    <property type="evidence" value="ECO:0007669"/>
    <property type="project" value="UniProtKB-KW"/>
</dbReference>
<dbReference type="Pfam" id="PF03372">
    <property type="entry name" value="Exo_endo_phos"/>
    <property type="match status" value="1"/>
</dbReference>
<dbReference type="RefSeq" id="WP_343335765.1">
    <property type="nucleotide sequence ID" value="NZ_JAPOHD010000069.1"/>
</dbReference>
<keyword evidence="1" id="KW-0812">Transmembrane</keyword>
<proteinExistence type="predicted"/>
<keyword evidence="4" id="KW-1185">Reference proteome</keyword>
<sequence>MKKAFVKIVFLFNILAIIALVISYLSIYISPDVFWIPAFLGLAYPFIFFANVLFVVLWLILKPRNLLWSLFFILIGWNFIGQYIQLKPKTAENTDIKVLSYNVGHFYGDGTQKVEDNAMAIVSFLEEENPDIICLQETRLRKKNIFDLAETVKKIGSIKHYQYARSSNTYGMVTMTRYPIVNMQEVRFENSRNMCIYTDVLIDSDTVRILNVHLQSYQINPNDYAIIESPGITQEKDIKEVKEMGAKFKTAFQERAHQVREIRKYIDESPYHVILCGDFNDTPASFAYNYLKHGLTDAFVESGKGIGRTYVGKLPSFRIDYILHSEGFQSYNFETVDFVHSDHLPVTCDLIKKN</sequence>
<keyword evidence="3" id="KW-0255">Endonuclease</keyword>
<organism evidence="3 4">
    <name type="scientific">Draconibacterium aestuarii</name>
    <dbReference type="NCBI Taxonomy" id="2998507"/>
    <lineage>
        <taxon>Bacteria</taxon>
        <taxon>Pseudomonadati</taxon>
        <taxon>Bacteroidota</taxon>
        <taxon>Bacteroidia</taxon>
        <taxon>Marinilabiliales</taxon>
        <taxon>Prolixibacteraceae</taxon>
        <taxon>Draconibacterium</taxon>
    </lineage>
</organism>
<feature type="transmembrane region" description="Helical" evidence="1">
    <location>
        <begin position="66"/>
        <end position="84"/>
    </location>
</feature>
<evidence type="ECO:0000256" key="1">
    <source>
        <dbReference type="SAM" id="Phobius"/>
    </source>
</evidence>
<dbReference type="InterPro" id="IPR005135">
    <property type="entry name" value="Endo/exonuclease/phosphatase"/>
</dbReference>
<reference evidence="3" key="1">
    <citation type="submission" date="2022-11" db="EMBL/GenBank/DDBJ databases">
        <title>Marilongibacter aestuarii gen. nov., sp. nov., isolated from tidal flat sediment.</title>
        <authorList>
            <person name="Jiayan W."/>
        </authorList>
    </citation>
    <scope>NUCLEOTIDE SEQUENCE</scope>
    <source>
        <strain evidence="3">Z1-6</strain>
    </source>
</reference>
<dbReference type="PANTHER" id="PTHR14859">
    <property type="entry name" value="CALCOFLUOR WHITE HYPERSENSITIVE PROTEIN PRECURSOR"/>
    <property type="match status" value="1"/>
</dbReference>
<dbReference type="AlphaFoldDB" id="A0A9X3FAA7"/>
<dbReference type="CDD" id="cd09084">
    <property type="entry name" value="EEP-2"/>
    <property type="match status" value="1"/>
</dbReference>
<comment type="caution">
    <text evidence="3">The sequence shown here is derived from an EMBL/GenBank/DDBJ whole genome shotgun (WGS) entry which is preliminary data.</text>
</comment>
<dbReference type="Proteomes" id="UP001145087">
    <property type="component" value="Unassembled WGS sequence"/>
</dbReference>
<evidence type="ECO:0000313" key="4">
    <source>
        <dbReference type="Proteomes" id="UP001145087"/>
    </source>
</evidence>
<feature type="transmembrane region" description="Helical" evidence="1">
    <location>
        <begin position="9"/>
        <end position="29"/>
    </location>
</feature>
<keyword evidence="3" id="KW-0378">Hydrolase</keyword>
<keyword evidence="1" id="KW-1133">Transmembrane helix</keyword>
<dbReference type="GO" id="GO:0016020">
    <property type="term" value="C:membrane"/>
    <property type="evidence" value="ECO:0007669"/>
    <property type="project" value="GOC"/>
</dbReference>
<gene>
    <name evidence="3" type="ORF">OU798_24015</name>
</gene>
<keyword evidence="3" id="KW-0540">Nuclease</keyword>
<dbReference type="InterPro" id="IPR036691">
    <property type="entry name" value="Endo/exonu/phosph_ase_sf"/>
</dbReference>